<name>A0A023FBV3_AMBCJ</name>
<sequence length="117" mass="13451">MSVWCSLQNVRMLTFWLQLQHSLRITKAMCHSPQVVIVSPFSLPAKSYFVYVSLSVKLRGALRLLSVKLRGALRLVFRKFEWIRCLQTAPIDMCSIKNAIEKRIGQCLIFVARNGPK</sequence>
<organism evidence="1">
    <name type="scientific">Amblyomma cajennense</name>
    <name type="common">Cayenne tick</name>
    <name type="synonym">Acarus cajennensis</name>
    <dbReference type="NCBI Taxonomy" id="34607"/>
    <lineage>
        <taxon>Eukaryota</taxon>
        <taxon>Metazoa</taxon>
        <taxon>Ecdysozoa</taxon>
        <taxon>Arthropoda</taxon>
        <taxon>Chelicerata</taxon>
        <taxon>Arachnida</taxon>
        <taxon>Acari</taxon>
        <taxon>Parasitiformes</taxon>
        <taxon>Ixodida</taxon>
        <taxon>Ixodoidea</taxon>
        <taxon>Ixodidae</taxon>
        <taxon>Amblyomminae</taxon>
        <taxon>Amblyomma</taxon>
    </lineage>
</organism>
<dbReference type="AlphaFoldDB" id="A0A023FBV3"/>
<reference evidence="1" key="1">
    <citation type="submission" date="2014-03" db="EMBL/GenBank/DDBJ databases">
        <title>The sialotranscriptome of Amblyomma triste, Amblyomma parvum and Amblyomma cajennense ticks, uncovered by 454-based RNA-seq.</title>
        <authorList>
            <person name="Garcia G.R."/>
            <person name="Gardinassi L.G."/>
            <person name="Ribeiro J.M."/>
            <person name="Anatriello E."/>
            <person name="Ferreira B.R."/>
            <person name="Moreira H.N."/>
            <person name="Mafra C."/>
            <person name="Olegario M.M."/>
            <person name="Szabo P.J."/>
            <person name="Miranda-Santos I.K."/>
            <person name="Maruyama S.R."/>
        </authorList>
    </citation>
    <scope>NUCLEOTIDE SEQUENCE</scope>
    <source>
        <strain evidence="1">Uberlandia</strain>
        <tissue evidence="1">Salivary glands</tissue>
    </source>
</reference>
<evidence type="ECO:0000313" key="1">
    <source>
        <dbReference type="EMBL" id="JAC18986.1"/>
    </source>
</evidence>
<proteinExistence type="evidence at transcript level"/>
<protein>
    <submittedName>
        <fullName evidence="1">Putative secreted protein</fullName>
    </submittedName>
</protein>
<dbReference type="EMBL" id="GBBK01005496">
    <property type="protein sequence ID" value="JAC18986.1"/>
    <property type="molecule type" value="mRNA"/>
</dbReference>
<accession>A0A023FBV3</accession>